<feature type="transmembrane region" description="Helical" evidence="7">
    <location>
        <begin position="32"/>
        <end position="55"/>
    </location>
</feature>
<dbReference type="Pfam" id="PF01794">
    <property type="entry name" value="Ferric_reduct"/>
    <property type="match status" value="1"/>
</dbReference>
<name>D7C9K8_STRBB</name>
<evidence type="ECO:0000313" key="10">
    <source>
        <dbReference type="Proteomes" id="UP000000377"/>
    </source>
</evidence>
<feature type="transmembrane region" description="Helical" evidence="7">
    <location>
        <begin position="129"/>
        <end position="152"/>
    </location>
</feature>
<evidence type="ECO:0000256" key="1">
    <source>
        <dbReference type="ARBA" id="ARBA00004141"/>
    </source>
</evidence>
<feature type="domain" description="Ferric oxidoreductase" evidence="8">
    <location>
        <begin position="72"/>
        <end position="180"/>
    </location>
</feature>
<protein>
    <recommendedName>
        <fullName evidence="8">Ferric oxidoreductase domain-containing protein</fullName>
    </recommendedName>
</protein>
<evidence type="ECO:0000256" key="3">
    <source>
        <dbReference type="ARBA" id="ARBA00022692"/>
    </source>
</evidence>
<proteinExistence type="predicted"/>
<evidence type="ECO:0000256" key="4">
    <source>
        <dbReference type="ARBA" id="ARBA00022989"/>
    </source>
</evidence>
<keyword evidence="2" id="KW-0813">Transport</keyword>
<dbReference type="AlphaFoldDB" id="D7C9K8"/>
<keyword evidence="3 7" id="KW-0812">Transmembrane</keyword>
<reference evidence="9 10" key="1">
    <citation type="journal article" date="2010" name="J. Bacteriol.">
        <title>Genome sequence of the milbemycin-producing bacterium Streptomyces bingchenggensis.</title>
        <authorList>
            <person name="Wang X.J."/>
            <person name="Yan Y.J."/>
            <person name="Zhang B."/>
            <person name="An J."/>
            <person name="Wang J.J."/>
            <person name="Tian J."/>
            <person name="Jiang L."/>
            <person name="Chen Y.H."/>
            <person name="Huang S.X."/>
            <person name="Yin M."/>
            <person name="Zhang J."/>
            <person name="Gao A.L."/>
            <person name="Liu C.X."/>
            <person name="Zhu Z.X."/>
            <person name="Xiang W.S."/>
        </authorList>
    </citation>
    <scope>NUCLEOTIDE SEQUENCE [LARGE SCALE GENOMIC DNA]</scope>
    <source>
        <strain evidence="9 10">BCW-1</strain>
    </source>
</reference>
<dbReference type="KEGG" id="sbh:SBI_09602"/>
<feature type="transmembrane region" description="Helical" evidence="7">
    <location>
        <begin position="104"/>
        <end position="123"/>
    </location>
</feature>
<organism evidence="9 10">
    <name type="scientific">Streptomyces bingchenggensis (strain BCW-1)</name>
    <dbReference type="NCBI Taxonomy" id="749414"/>
    <lineage>
        <taxon>Bacteria</taxon>
        <taxon>Bacillati</taxon>
        <taxon>Actinomycetota</taxon>
        <taxon>Actinomycetes</taxon>
        <taxon>Kitasatosporales</taxon>
        <taxon>Streptomycetaceae</taxon>
        <taxon>Streptomyces</taxon>
    </lineage>
</organism>
<keyword evidence="6 7" id="KW-0472">Membrane</keyword>
<keyword evidence="5" id="KW-0408">Iron</keyword>
<dbReference type="Proteomes" id="UP000000377">
    <property type="component" value="Chromosome"/>
</dbReference>
<dbReference type="EMBL" id="CP002047">
    <property type="protein sequence ID" value="ADI12720.1"/>
    <property type="molecule type" value="Genomic_DNA"/>
</dbReference>
<comment type="subcellular location">
    <subcellularLocation>
        <location evidence="1">Membrane</location>
        <topology evidence="1">Multi-pass membrane protein</topology>
    </subcellularLocation>
</comment>
<feature type="transmembrane region" description="Helical" evidence="7">
    <location>
        <begin position="67"/>
        <end position="92"/>
    </location>
</feature>
<feature type="transmembrane region" description="Helical" evidence="7">
    <location>
        <begin position="172"/>
        <end position="189"/>
    </location>
</feature>
<keyword evidence="4 7" id="KW-1133">Transmembrane helix</keyword>
<dbReference type="GO" id="GO:0010181">
    <property type="term" value="F:FMN binding"/>
    <property type="evidence" value="ECO:0007669"/>
    <property type="project" value="TreeGrafter"/>
</dbReference>
<dbReference type="PANTHER" id="PTHR36964">
    <property type="entry name" value="PROTEIN-METHIONINE-SULFOXIDE REDUCTASE HEME-BINDING SUBUNIT MSRQ"/>
    <property type="match status" value="1"/>
</dbReference>
<dbReference type="eggNOG" id="COG2717">
    <property type="taxonomic scope" value="Bacteria"/>
</dbReference>
<sequence length="233" mass="25310">MTSIAPGNQTVDPPRRSRALGVPRWLPRPTLIILRLLPLIPVLLVTVLLAAALTGDDGAVATLKQNAAGILGNAALLSLAVTFAITPVTTVTGWRWHQILARDLGLWTFALAALDLVLAATMSTDGWRAGVAGQAFLAAGTLATLLLVPLAITSNRWSMRRFGSDWKRLHRLVYVVLALVTLHLLLLPGCPEESGQLMVFVPSLLLRIPPVRRRVIRARESFLRWRAGGHPEV</sequence>
<dbReference type="RefSeq" id="WP_014182167.1">
    <property type="nucleotide sequence ID" value="NC_016582.1"/>
</dbReference>
<accession>D7C9K8</accession>
<keyword evidence="10" id="KW-1185">Reference proteome</keyword>
<evidence type="ECO:0000256" key="2">
    <source>
        <dbReference type="ARBA" id="ARBA00022448"/>
    </source>
</evidence>
<evidence type="ECO:0000259" key="8">
    <source>
        <dbReference type="Pfam" id="PF01794"/>
    </source>
</evidence>
<dbReference type="GO" id="GO:0005886">
    <property type="term" value="C:plasma membrane"/>
    <property type="evidence" value="ECO:0007669"/>
    <property type="project" value="TreeGrafter"/>
</dbReference>
<dbReference type="InterPro" id="IPR022837">
    <property type="entry name" value="MsrQ-like"/>
</dbReference>
<evidence type="ECO:0000313" key="9">
    <source>
        <dbReference type="EMBL" id="ADI12720.1"/>
    </source>
</evidence>
<dbReference type="GO" id="GO:0020037">
    <property type="term" value="F:heme binding"/>
    <property type="evidence" value="ECO:0007669"/>
    <property type="project" value="TreeGrafter"/>
</dbReference>
<evidence type="ECO:0000256" key="6">
    <source>
        <dbReference type="ARBA" id="ARBA00023136"/>
    </source>
</evidence>
<dbReference type="HOGENOM" id="CLU_1189343_0_0_11"/>
<dbReference type="PATRIC" id="fig|749414.3.peg.9887"/>
<evidence type="ECO:0000256" key="7">
    <source>
        <dbReference type="SAM" id="Phobius"/>
    </source>
</evidence>
<dbReference type="InterPro" id="IPR013130">
    <property type="entry name" value="Fe3_Rdtase_TM_dom"/>
</dbReference>
<dbReference type="GO" id="GO:0016679">
    <property type="term" value="F:oxidoreductase activity, acting on diphenols and related substances as donors"/>
    <property type="evidence" value="ECO:0007669"/>
    <property type="project" value="TreeGrafter"/>
</dbReference>
<dbReference type="PANTHER" id="PTHR36964:SF1">
    <property type="entry name" value="PROTEIN-METHIONINE-SULFOXIDE REDUCTASE HEME-BINDING SUBUNIT MSRQ"/>
    <property type="match status" value="1"/>
</dbReference>
<dbReference type="STRING" id="749414.SBI_09602"/>
<evidence type="ECO:0000256" key="5">
    <source>
        <dbReference type="ARBA" id="ARBA00023004"/>
    </source>
</evidence>
<dbReference type="TCDB" id="5.B.7.4.1">
    <property type="family name" value="the yedz (yedz) family"/>
</dbReference>
<gene>
    <name evidence="9" type="ordered locus">SBI_09602</name>
</gene>